<dbReference type="InterPro" id="IPR003171">
    <property type="entry name" value="Mehydrof_redctse-like"/>
</dbReference>
<evidence type="ECO:0000256" key="10">
    <source>
        <dbReference type="ARBA" id="ARBA00034478"/>
    </source>
</evidence>
<dbReference type="PANTHER" id="PTHR45754:SF3">
    <property type="entry name" value="METHYLENETETRAHYDROFOLATE REDUCTASE (NADPH)"/>
    <property type="match status" value="1"/>
</dbReference>
<dbReference type="AlphaFoldDB" id="A0A2S8SV47"/>
<dbReference type="Pfam" id="PF02219">
    <property type="entry name" value="MTHFR"/>
    <property type="match status" value="1"/>
</dbReference>
<keyword evidence="4" id="KW-0028">Amino-acid biosynthesis</keyword>
<evidence type="ECO:0000256" key="7">
    <source>
        <dbReference type="ARBA" id="ARBA00023002"/>
    </source>
</evidence>
<name>A0A2S8SV47_9BACT</name>
<dbReference type="GO" id="GO:0035999">
    <property type="term" value="P:tetrahydrofolate interconversion"/>
    <property type="evidence" value="ECO:0007669"/>
    <property type="project" value="UniProtKB-UniPathway"/>
</dbReference>
<evidence type="ECO:0000256" key="12">
    <source>
        <dbReference type="RuleBase" id="RU003862"/>
    </source>
</evidence>
<comment type="pathway">
    <text evidence="10">Amino-acid biosynthesis; L-methionine biosynthesis via de novo pathway.</text>
</comment>
<dbReference type="PANTHER" id="PTHR45754">
    <property type="entry name" value="METHYLENETETRAHYDROFOLATE REDUCTASE"/>
    <property type="match status" value="1"/>
</dbReference>
<evidence type="ECO:0000256" key="9">
    <source>
        <dbReference type="ARBA" id="ARBA00023167"/>
    </source>
</evidence>
<evidence type="ECO:0000256" key="11">
    <source>
        <dbReference type="ARBA" id="ARBA00048628"/>
    </source>
</evidence>
<gene>
    <name evidence="13" type="ORF">B1R32_104171</name>
</gene>
<evidence type="ECO:0000256" key="8">
    <source>
        <dbReference type="ARBA" id="ARBA00023027"/>
    </source>
</evidence>
<proteinExistence type="inferred from homology"/>
<organism evidence="13 14">
    <name type="scientific">Abditibacterium utsteinense</name>
    <dbReference type="NCBI Taxonomy" id="1960156"/>
    <lineage>
        <taxon>Bacteria</taxon>
        <taxon>Pseudomonadati</taxon>
        <taxon>Abditibacteriota</taxon>
        <taxon>Abditibacteriia</taxon>
        <taxon>Abditibacteriales</taxon>
        <taxon>Abditibacteriaceae</taxon>
        <taxon>Abditibacterium</taxon>
    </lineage>
</organism>
<protein>
    <recommendedName>
        <fullName evidence="12">Methylenetetrahydrofolate reductase</fullName>
        <ecNumber evidence="12">1.5.1.54</ecNumber>
    </recommendedName>
</protein>
<dbReference type="GO" id="GO:0005829">
    <property type="term" value="C:cytosol"/>
    <property type="evidence" value="ECO:0007669"/>
    <property type="project" value="InterPro"/>
</dbReference>
<sequence>MRIDELFSSALPTLSFEFFPPRGEEGETALLNTIEELRPLRPSFISVTRTGGGAPPTIDLTARIQNELGFRSMSHLTCAGYTQEQIGELLDKAWNGGVRNILALRGDAAPGEQTFSVTEGGFSAASDLVKFTRERHDFCIGVAGYPEGHPTALNLERDAKYFKLKVDNGAHFGVSQLFFDNADFYRWRDRIQGMGVDVPLVAGIMPILNVAQIKRFVGMCGAKIPESLLVQLESLESDPASVHAAGVEYAIRQCEDLLANGVSGLHFYTLNRSKATFLISQALGMKHPS</sequence>
<dbReference type="GO" id="GO:0106312">
    <property type="term" value="F:methylenetetrahydrofolate reductase (NADH) activity"/>
    <property type="evidence" value="ECO:0007669"/>
    <property type="project" value="UniProtKB-EC"/>
</dbReference>
<dbReference type="EMBL" id="NIGF01000004">
    <property type="protein sequence ID" value="PQV64677.1"/>
    <property type="molecule type" value="Genomic_DNA"/>
</dbReference>
<dbReference type="InterPro" id="IPR004620">
    <property type="entry name" value="MTHF_reductase_bac"/>
</dbReference>
<evidence type="ECO:0000256" key="4">
    <source>
        <dbReference type="ARBA" id="ARBA00022605"/>
    </source>
</evidence>
<dbReference type="InterPro" id="IPR029041">
    <property type="entry name" value="FAD-linked_oxidoreductase-like"/>
</dbReference>
<keyword evidence="9" id="KW-0486">Methionine biosynthesis</keyword>
<evidence type="ECO:0000313" key="14">
    <source>
        <dbReference type="Proteomes" id="UP000237684"/>
    </source>
</evidence>
<evidence type="ECO:0000256" key="6">
    <source>
        <dbReference type="ARBA" id="ARBA00022827"/>
    </source>
</evidence>
<dbReference type="CDD" id="cd00537">
    <property type="entry name" value="MTHFR"/>
    <property type="match status" value="1"/>
</dbReference>
<evidence type="ECO:0000256" key="5">
    <source>
        <dbReference type="ARBA" id="ARBA00022630"/>
    </source>
</evidence>
<dbReference type="InParanoid" id="A0A2S8SV47"/>
<evidence type="ECO:0000313" key="13">
    <source>
        <dbReference type="EMBL" id="PQV64677.1"/>
    </source>
</evidence>
<comment type="similarity">
    <text evidence="3 12">Belongs to the methylenetetrahydrofolate reductase family.</text>
</comment>
<dbReference type="GO" id="GO:0071949">
    <property type="term" value="F:FAD binding"/>
    <property type="evidence" value="ECO:0007669"/>
    <property type="project" value="TreeGrafter"/>
</dbReference>
<evidence type="ECO:0000256" key="2">
    <source>
        <dbReference type="ARBA" id="ARBA00004777"/>
    </source>
</evidence>
<evidence type="ECO:0000256" key="3">
    <source>
        <dbReference type="ARBA" id="ARBA00006743"/>
    </source>
</evidence>
<dbReference type="GO" id="GO:0009086">
    <property type="term" value="P:methionine biosynthetic process"/>
    <property type="evidence" value="ECO:0007669"/>
    <property type="project" value="UniProtKB-KW"/>
</dbReference>
<keyword evidence="6 12" id="KW-0274">FAD</keyword>
<dbReference type="Proteomes" id="UP000237684">
    <property type="component" value="Unassembled WGS sequence"/>
</dbReference>
<dbReference type="EC" id="1.5.1.54" evidence="12"/>
<dbReference type="Gene3D" id="3.20.20.220">
    <property type="match status" value="1"/>
</dbReference>
<evidence type="ECO:0000256" key="1">
    <source>
        <dbReference type="ARBA" id="ARBA00001974"/>
    </source>
</evidence>
<dbReference type="SUPFAM" id="SSF51730">
    <property type="entry name" value="FAD-linked oxidoreductase"/>
    <property type="match status" value="1"/>
</dbReference>
<reference evidence="13 14" key="1">
    <citation type="journal article" date="2018" name="Syst. Appl. Microbiol.">
        <title>Abditibacterium utsteinense sp. nov., the first cultivated member of candidate phylum FBP, isolated from ice-free Antarctic soil samples.</title>
        <authorList>
            <person name="Tahon G."/>
            <person name="Tytgat B."/>
            <person name="Lebbe L."/>
            <person name="Carlier A."/>
            <person name="Willems A."/>
        </authorList>
    </citation>
    <scope>NUCLEOTIDE SEQUENCE [LARGE SCALE GENOMIC DNA]</scope>
    <source>
        <strain evidence="13 14">LMG 29911</strain>
    </source>
</reference>
<accession>A0A2S8SV47</accession>
<dbReference type="RefSeq" id="WP_157947555.1">
    <property type="nucleotide sequence ID" value="NZ_NIGF01000004.1"/>
</dbReference>
<dbReference type="NCBIfam" id="TIGR00676">
    <property type="entry name" value="fadh2"/>
    <property type="match status" value="1"/>
</dbReference>
<comment type="pathway">
    <text evidence="2 12">One-carbon metabolism; tetrahydrofolate interconversion.</text>
</comment>
<keyword evidence="8" id="KW-0520">NAD</keyword>
<keyword evidence="14" id="KW-1185">Reference proteome</keyword>
<dbReference type="UniPathway" id="UPA00193"/>
<keyword evidence="5 12" id="KW-0285">Flavoprotein</keyword>
<comment type="cofactor">
    <cofactor evidence="1 12">
        <name>FAD</name>
        <dbReference type="ChEBI" id="CHEBI:57692"/>
    </cofactor>
</comment>
<comment type="catalytic activity">
    <reaction evidence="11">
        <text>(6S)-5-methyl-5,6,7,8-tetrahydrofolate + NAD(+) = (6R)-5,10-methylene-5,6,7,8-tetrahydrofolate + NADH + H(+)</text>
        <dbReference type="Rhea" id="RHEA:19821"/>
        <dbReference type="ChEBI" id="CHEBI:15378"/>
        <dbReference type="ChEBI" id="CHEBI:15636"/>
        <dbReference type="ChEBI" id="CHEBI:18608"/>
        <dbReference type="ChEBI" id="CHEBI:57540"/>
        <dbReference type="ChEBI" id="CHEBI:57945"/>
        <dbReference type="EC" id="1.5.1.54"/>
    </reaction>
    <physiologicalReaction direction="right-to-left" evidence="11">
        <dbReference type="Rhea" id="RHEA:19823"/>
    </physiologicalReaction>
</comment>
<comment type="caution">
    <text evidence="13">The sequence shown here is derived from an EMBL/GenBank/DDBJ whole genome shotgun (WGS) entry which is preliminary data.</text>
</comment>
<keyword evidence="7 12" id="KW-0560">Oxidoreductase</keyword>
<dbReference type="OrthoDB" id="9812555at2"/>